<accession>A0A2V3ITN6</accession>
<gene>
    <name evidence="4" type="ORF">BWQ96_04760</name>
</gene>
<dbReference type="EMBL" id="NBIV01000060">
    <property type="protein sequence ID" value="PXF45462.1"/>
    <property type="molecule type" value="Genomic_DNA"/>
</dbReference>
<evidence type="ECO:0000313" key="5">
    <source>
        <dbReference type="Proteomes" id="UP000247409"/>
    </source>
</evidence>
<dbReference type="InterPro" id="IPR006600">
    <property type="entry name" value="HTH_CenpB_DNA-bd_dom"/>
</dbReference>
<dbReference type="PANTHER" id="PTHR19303">
    <property type="entry name" value="TRANSPOSON"/>
    <property type="match status" value="1"/>
</dbReference>
<dbReference type="InterPro" id="IPR009057">
    <property type="entry name" value="Homeodomain-like_sf"/>
</dbReference>
<dbReference type="Gene3D" id="1.10.10.60">
    <property type="entry name" value="Homeodomain-like"/>
    <property type="match status" value="2"/>
</dbReference>
<proteinExistence type="predicted"/>
<dbReference type="OrthoDB" id="2433378at2759"/>
<evidence type="ECO:0000313" key="4">
    <source>
        <dbReference type="EMBL" id="PXF45462.1"/>
    </source>
</evidence>
<name>A0A2V3ITN6_9FLOR</name>
<dbReference type="GO" id="GO:0003677">
    <property type="term" value="F:DNA binding"/>
    <property type="evidence" value="ECO:0007669"/>
    <property type="project" value="UniProtKB-KW"/>
</dbReference>
<dbReference type="Proteomes" id="UP000247409">
    <property type="component" value="Unassembled WGS sequence"/>
</dbReference>
<feature type="region of interest" description="Disordered" evidence="2">
    <location>
        <begin position="526"/>
        <end position="598"/>
    </location>
</feature>
<keyword evidence="1" id="KW-0238">DNA-binding</keyword>
<dbReference type="SUPFAM" id="SSF46689">
    <property type="entry name" value="Homeodomain-like"/>
    <property type="match status" value="1"/>
</dbReference>
<organism evidence="4 5">
    <name type="scientific">Gracilariopsis chorda</name>
    <dbReference type="NCBI Taxonomy" id="448386"/>
    <lineage>
        <taxon>Eukaryota</taxon>
        <taxon>Rhodophyta</taxon>
        <taxon>Florideophyceae</taxon>
        <taxon>Rhodymeniophycidae</taxon>
        <taxon>Gracilariales</taxon>
        <taxon>Gracilariaceae</taxon>
        <taxon>Gracilariopsis</taxon>
    </lineage>
</organism>
<feature type="compositionally biased region" description="Low complexity" evidence="2">
    <location>
        <begin position="530"/>
        <end position="548"/>
    </location>
</feature>
<dbReference type="AlphaFoldDB" id="A0A2V3ITN6"/>
<dbReference type="GO" id="GO:0005634">
    <property type="term" value="C:nucleus"/>
    <property type="evidence" value="ECO:0007669"/>
    <property type="project" value="TreeGrafter"/>
</dbReference>
<dbReference type="Pfam" id="PF03184">
    <property type="entry name" value="DDE_1"/>
    <property type="match status" value="1"/>
</dbReference>
<dbReference type="InterPro" id="IPR004875">
    <property type="entry name" value="DDE_SF_endonuclease_dom"/>
</dbReference>
<feature type="domain" description="HTH CENPB-type" evidence="3">
    <location>
        <begin position="69"/>
        <end position="147"/>
    </location>
</feature>
<evidence type="ECO:0000256" key="2">
    <source>
        <dbReference type="SAM" id="MobiDB-lite"/>
    </source>
</evidence>
<keyword evidence="5" id="KW-1185">Reference proteome</keyword>
<dbReference type="PROSITE" id="PS51253">
    <property type="entry name" value="HTH_CENPB"/>
    <property type="match status" value="1"/>
</dbReference>
<evidence type="ECO:0000259" key="3">
    <source>
        <dbReference type="PROSITE" id="PS51253"/>
    </source>
</evidence>
<feature type="compositionally biased region" description="Basic and acidic residues" evidence="2">
    <location>
        <begin position="621"/>
        <end position="631"/>
    </location>
</feature>
<feature type="compositionally biased region" description="Basic and acidic residues" evidence="2">
    <location>
        <begin position="716"/>
        <end position="739"/>
    </location>
</feature>
<evidence type="ECO:0000256" key="1">
    <source>
        <dbReference type="ARBA" id="ARBA00023125"/>
    </source>
</evidence>
<dbReference type="PANTHER" id="PTHR19303:SF73">
    <property type="entry name" value="PROTEIN PDC2"/>
    <property type="match status" value="1"/>
</dbReference>
<feature type="region of interest" description="Disordered" evidence="2">
    <location>
        <begin position="619"/>
        <end position="746"/>
    </location>
</feature>
<protein>
    <submittedName>
        <fullName evidence="4">CENP-B-like</fullName>
    </submittedName>
</protein>
<sequence length="746" mass="84186">MRNTLNQGQRKQLIEEYLRRSSAGEPASQNALAEWAAQTFNFPQKPSQATISRLLKNRITISKSRVPDNAKRATVPRQPALEDALFSWIVDQKFRNGRVTSGTVREFGRHLLRQVNEKLPTNKNLEFRFSNGWMEKYKKRYGLKFWRLSEDHDEQDERNVFEEGYPAFVRKLATYNDEDIWSAAEFGVQYCMNPNASISTALGHEDSKLTIIVCSNKTGSEKFPLTIIGNDSANIALDEETMREADFEYIPNVRAWVTAKLFFSWLHSFDAYIGRNRDRKVLLVLDSCSAHGTSETVPALKNTELLFLPQGSIAKTLPMECGIISTMKLRFKRQQLFSVLDRVDESAADVFHVNPHVAMRWLSHEWKVMSPNVIQSCWQQSLGNIDPDRHQFLVETTREEAYEINELFNEVARVCGLSNIRSLLYSPNESDCIERVTLETLRDTVVERLLASKVGNQNVITPHVPHLPPVKEQLKALAIVRLILDERAMTASQLRKVIRDVQRDIRTEHAAKQNRTPQTGTAIRCKEEQQAQQVQQPEQHQSTQQNQQAEHYQQPDQVHAIRQVHSVSTGHAEPNHKGPNQSPTAAWPPFSKPSETSTQMEIAIHSDQVKSPVEFGASNTRHTDAQEERADGQMSITQAPDLMNIVREGSPIRGDEATSETDPVPASAQEQDTDGHAEGQAADGTVPGADAPHAEEPSQPIADAQITRGTSQTEPDIDRSEMEDVEHPISFQEETKETTDATEAPP</sequence>
<dbReference type="Pfam" id="PF03221">
    <property type="entry name" value="HTH_Tnp_Tc5"/>
    <property type="match status" value="1"/>
</dbReference>
<dbReference type="SMART" id="SM00674">
    <property type="entry name" value="CENPB"/>
    <property type="match status" value="1"/>
</dbReference>
<reference evidence="4 5" key="1">
    <citation type="journal article" date="2018" name="Mol. Biol. Evol.">
        <title>Analysis of the draft genome of the red seaweed Gracilariopsis chorda provides insights into genome size evolution in Rhodophyta.</title>
        <authorList>
            <person name="Lee J."/>
            <person name="Yang E.C."/>
            <person name="Graf L."/>
            <person name="Yang J.H."/>
            <person name="Qiu H."/>
            <person name="Zel Zion U."/>
            <person name="Chan C.X."/>
            <person name="Stephens T.G."/>
            <person name="Weber A.P.M."/>
            <person name="Boo G.H."/>
            <person name="Boo S.M."/>
            <person name="Kim K.M."/>
            <person name="Shin Y."/>
            <person name="Jung M."/>
            <person name="Lee S.J."/>
            <person name="Yim H.S."/>
            <person name="Lee J.H."/>
            <person name="Bhattacharya D."/>
            <person name="Yoon H.S."/>
        </authorList>
    </citation>
    <scope>NUCLEOTIDE SEQUENCE [LARGE SCALE GENOMIC DNA]</scope>
    <source>
        <strain evidence="4 5">SKKU-2015</strain>
        <tissue evidence="4">Whole body</tissue>
    </source>
</reference>
<comment type="caution">
    <text evidence="4">The sequence shown here is derived from an EMBL/GenBank/DDBJ whole genome shotgun (WGS) entry which is preliminary data.</text>
</comment>
<dbReference type="InterPro" id="IPR050863">
    <property type="entry name" value="CenT-Element_Derived"/>
</dbReference>